<dbReference type="InterPro" id="IPR025646">
    <property type="entry name" value="DUF4350"/>
</dbReference>
<organism evidence="3 4">
    <name type="scientific">Phytohabitans rumicis</name>
    <dbReference type="NCBI Taxonomy" id="1076125"/>
    <lineage>
        <taxon>Bacteria</taxon>
        <taxon>Bacillati</taxon>
        <taxon>Actinomycetota</taxon>
        <taxon>Actinomycetes</taxon>
        <taxon>Micromonosporales</taxon>
        <taxon>Micromonosporaceae</taxon>
    </lineage>
</organism>
<reference evidence="3 4" key="1">
    <citation type="submission" date="2020-03" db="EMBL/GenBank/DDBJ databases">
        <title>Whole genome shotgun sequence of Phytohabitans rumicis NBRC 108638.</title>
        <authorList>
            <person name="Komaki H."/>
            <person name="Tamura T."/>
        </authorList>
    </citation>
    <scope>NUCLEOTIDE SEQUENCE [LARGE SCALE GENOMIC DNA]</scope>
    <source>
        <strain evidence="3 4">NBRC 108638</strain>
    </source>
</reference>
<dbReference type="AlphaFoldDB" id="A0A6V8L947"/>
<dbReference type="EMBL" id="BLPG01000001">
    <property type="protein sequence ID" value="GFJ91518.1"/>
    <property type="molecule type" value="Genomic_DNA"/>
</dbReference>
<reference evidence="3 4" key="2">
    <citation type="submission" date="2020-03" db="EMBL/GenBank/DDBJ databases">
        <authorList>
            <person name="Ichikawa N."/>
            <person name="Kimura A."/>
            <person name="Kitahashi Y."/>
            <person name="Uohara A."/>
        </authorList>
    </citation>
    <scope>NUCLEOTIDE SEQUENCE [LARGE SCALE GENOMIC DNA]</scope>
    <source>
        <strain evidence="3 4">NBRC 108638</strain>
    </source>
</reference>
<dbReference type="Proteomes" id="UP000482960">
    <property type="component" value="Unassembled WGS sequence"/>
</dbReference>
<keyword evidence="4" id="KW-1185">Reference proteome</keyword>
<gene>
    <name evidence="3" type="ORF">Prum_051600</name>
</gene>
<evidence type="ECO:0000259" key="2">
    <source>
        <dbReference type="Pfam" id="PF14258"/>
    </source>
</evidence>
<name>A0A6V8L947_9ACTN</name>
<sequence>MLVVTGVSYAVEEPDPGDPAFLSPTSDADIGGQRLAEALRARGIEVQRVTRSIDARIAARAGDTTLFVPAPDAVHPAYRPFLRLMPQSTRLVLVDPSRRTLDDAGIELTTGARRWAAEAVPPDDGGPCTVDEARAAGVAAALRQRYIGDGDRCYGDGVVRQRTFFAEVVVVGANDPFRNDRIGEHGNEALATALLGTKSRVVWLDLHEVEPPPDTADGPGSATEGPSQAGQSPEGSSGPGRPGSGSGSSGDGQSGSGSSGEENSTADRPNPLWNAFPPSFWALLVQLALAALVFALWRARRLGPPVSEPLPVTVRAAETVLGRGRLYRRAKARGPTAGILRAAARERIAQSLGPDADLVDAVAARTGRDRDEIDALLYGASPETDDELRRLHADLDALVDSLRSAW</sequence>
<comment type="caution">
    <text evidence="3">The sequence shown here is derived from an EMBL/GenBank/DDBJ whole genome shotgun (WGS) entry which is preliminary data.</text>
</comment>
<evidence type="ECO:0000313" key="3">
    <source>
        <dbReference type="EMBL" id="GFJ91518.1"/>
    </source>
</evidence>
<proteinExistence type="predicted"/>
<feature type="compositionally biased region" description="Low complexity" evidence="1">
    <location>
        <begin position="225"/>
        <end position="236"/>
    </location>
</feature>
<accession>A0A6V8L947</accession>
<feature type="domain" description="DUF4350" evidence="2">
    <location>
        <begin position="26"/>
        <end position="195"/>
    </location>
</feature>
<dbReference type="Pfam" id="PF14258">
    <property type="entry name" value="DUF4350"/>
    <property type="match status" value="1"/>
</dbReference>
<evidence type="ECO:0000313" key="4">
    <source>
        <dbReference type="Proteomes" id="UP000482960"/>
    </source>
</evidence>
<feature type="region of interest" description="Disordered" evidence="1">
    <location>
        <begin position="209"/>
        <end position="270"/>
    </location>
</feature>
<feature type="compositionally biased region" description="Gly residues" evidence="1">
    <location>
        <begin position="237"/>
        <end position="258"/>
    </location>
</feature>
<protein>
    <recommendedName>
        <fullName evidence="2">DUF4350 domain-containing protein</fullName>
    </recommendedName>
</protein>
<evidence type="ECO:0000256" key="1">
    <source>
        <dbReference type="SAM" id="MobiDB-lite"/>
    </source>
</evidence>